<dbReference type="InterPro" id="IPR045951">
    <property type="entry name" value="DUF6371"/>
</dbReference>
<dbReference type="AlphaFoldDB" id="K1L5J5"/>
<organism evidence="3 4">
    <name type="scientific">Cecembia lonarensis (strain CCUG 58316 / KCTC 22772 / LW9)</name>
    <dbReference type="NCBI Taxonomy" id="1225176"/>
    <lineage>
        <taxon>Bacteria</taxon>
        <taxon>Pseudomonadati</taxon>
        <taxon>Bacteroidota</taxon>
        <taxon>Cytophagia</taxon>
        <taxon>Cytophagales</taxon>
        <taxon>Cyclobacteriaceae</taxon>
        <taxon>Cecembia</taxon>
    </lineage>
</organism>
<dbReference type="EMBL" id="AMGM01000159">
    <property type="protein sequence ID" value="EKB47287.1"/>
    <property type="molecule type" value="Genomic_DNA"/>
</dbReference>
<proteinExistence type="predicted"/>
<dbReference type="PATRIC" id="fig|1225176.3.peg.4393"/>
<feature type="domain" description="DUF6371" evidence="2">
    <location>
        <begin position="90"/>
        <end position="235"/>
    </location>
</feature>
<feature type="region of interest" description="Disordered" evidence="1">
    <location>
        <begin position="50"/>
        <end position="70"/>
    </location>
</feature>
<dbReference type="Pfam" id="PF19898">
    <property type="entry name" value="DUF6371"/>
    <property type="match status" value="1"/>
</dbReference>
<dbReference type="Proteomes" id="UP000004478">
    <property type="component" value="Unassembled WGS sequence"/>
</dbReference>
<sequence length="396" mass="45627">MEKLSFKKKRSKVRFCPCGKSNKDGKFASYEGYEDKGYCHSCDKHFSVHEEKTEGEEKGDQRPFTPPRPRKESFIESEYLEASLKGYDKNNFVQFLVRAFGEEKAMQAVKVYKVGTSKRWQGANIFWQIDHKHKIRSGKIMVYDSSTGKRQNKNSWVHSVLKLEDFDLNQCLFGSHLITSDHSKSIGIVESEKTAIIASILMPELIWLASGGKAGLKTSKVKFLVNRNIILFPDLSKPADKVNCYQLWKDTAKELKESIPAINIQVSDYLEARATDEEKSEGLDIADYFLKWEWENEGNEASKKPLFSESNIPNEENEENDHSQKPFFSDHGEIREFENQISDLSKEIFQAIQGIRERRKRNSILRNEIANCEISEKAILVNKELLKAHRKLNSNV</sequence>
<accession>K1L5J5</accession>
<feature type="region of interest" description="Disordered" evidence="1">
    <location>
        <begin position="302"/>
        <end position="327"/>
    </location>
</feature>
<evidence type="ECO:0000313" key="4">
    <source>
        <dbReference type="Proteomes" id="UP000004478"/>
    </source>
</evidence>
<evidence type="ECO:0000259" key="2">
    <source>
        <dbReference type="Pfam" id="PF19898"/>
    </source>
</evidence>
<feature type="compositionally biased region" description="Basic and acidic residues" evidence="1">
    <location>
        <begin position="50"/>
        <end position="61"/>
    </location>
</feature>
<evidence type="ECO:0000313" key="3">
    <source>
        <dbReference type="EMBL" id="EKB47287.1"/>
    </source>
</evidence>
<keyword evidence="4" id="KW-1185">Reference proteome</keyword>
<reference evidence="3 4" key="1">
    <citation type="journal article" date="2012" name="J. Bacteriol.">
        <title>Draft Genome Sequence of Cecembia lonarensis Strain LW9T, Isolated from Lonar Lake, a Haloalkaline Lake in India.</title>
        <authorList>
            <person name="Shivaji S."/>
            <person name="Ara S."/>
            <person name="Singh A."/>
            <person name="Pinnaka A.K."/>
        </authorList>
    </citation>
    <scope>NUCLEOTIDE SEQUENCE [LARGE SCALE GENOMIC DNA]</scope>
    <source>
        <strain evidence="3 4">LW9</strain>
    </source>
</reference>
<evidence type="ECO:0000256" key="1">
    <source>
        <dbReference type="SAM" id="MobiDB-lite"/>
    </source>
</evidence>
<name>K1L5J5_CECL9</name>
<gene>
    <name evidence="3" type="ORF">B879_04115</name>
</gene>
<dbReference type="RefSeq" id="WP_009187131.1">
    <property type="nucleotide sequence ID" value="NZ_AMGM01000159.1"/>
</dbReference>
<comment type="caution">
    <text evidence="3">The sequence shown here is derived from an EMBL/GenBank/DDBJ whole genome shotgun (WGS) entry which is preliminary data.</text>
</comment>
<dbReference type="OrthoDB" id="837356at2"/>
<protein>
    <recommendedName>
        <fullName evidence="2">DUF6371 domain-containing protein</fullName>
    </recommendedName>
</protein>